<evidence type="ECO:0000259" key="8">
    <source>
        <dbReference type="PROSITE" id="PS51737"/>
    </source>
</evidence>
<protein>
    <submittedName>
        <fullName evidence="9">Recombinase family protein</fullName>
    </submittedName>
</protein>
<dbReference type="EMBL" id="MUHA01000011">
    <property type="protein sequence ID" value="OXB00135.1"/>
    <property type="molecule type" value="Genomic_DNA"/>
</dbReference>
<feature type="coiled-coil region" evidence="6">
    <location>
        <begin position="393"/>
        <end position="427"/>
    </location>
</feature>
<dbReference type="Gene3D" id="3.40.50.1390">
    <property type="entry name" value="Resolvase, N-terminal catalytic domain"/>
    <property type="match status" value="1"/>
</dbReference>
<dbReference type="PANTHER" id="PTHR30461:SF23">
    <property type="entry name" value="DNA RECOMBINASE-RELATED"/>
    <property type="match status" value="1"/>
</dbReference>
<sequence>MSKIADLYIRVSTDEQAEKGFSQRNQEEMLRKYCSINRIQIRNVIYEDHSAKTFNRPQWKKFLADIKKHKNKISLVLFMKWDRFSRNAGDAYQMINQLRVLGVEPQAIEQPLDLSVPENKMMLAFYLAAPEVENDRRALNTFQGLRRGKKEGRHMGMAPYGYANKVTEDGKKYIAVVAEKAANVVWVYEQIAKNIFSTESIYQTAKEKGMGISKNNMWLIIRNPLYCGMIVVPKYRDEEERLVKGQHDAIISQDLFYKVQDILNSKARTYRPKIKTIENFPLRGFFVCPECGQKLGGSKCRGRSRDYYYYHCDKLCKWRVNSEMANSVFKGHLNKFKPLVEVRKLYSAVLLEAYREHTGLVINEKKKSLEQIGVYEKKLAVARNLLVTEKIDADDYHLMKTEYNAEISRLENEIGNVDEDRANIESLMNTGLQNLIKLGEAFGDGSLVDSREIIGLIFPENFTFQNNKIQTARVNEMFKCIYLVNNRLRAKKNGTKDDIFLLSRVVTSTIQFTNRHLLDDLKALSSINKLNDNVLECSCLSVAA</sequence>
<gene>
    <name evidence="9" type="ORF">B0A75_09305</name>
</gene>
<keyword evidence="3" id="KW-0233">DNA recombination</keyword>
<dbReference type="InterPro" id="IPR006119">
    <property type="entry name" value="Resolv_N"/>
</dbReference>
<dbReference type="InterPro" id="IPR050639">
    <property type="entry name" value="SSR_resolvase"/>
</dbReference>
<evidence type="ECO:0000256" key="3">
    <source>
        <dbReference type="ARBA" id="ARBA00023172"/>
    </source>
</evidence>
<dbReference type="Pfam" id="PF07508">
    <property type="entry name" value="Recombinase"/>
    <property type="match status" value="1"/>
</dbReference>
<dbReference type="Gene3D" id="3.90.1750.20">
    <property type="entry name" value="Putative Large Serine Recombinase, Chain B, Domain 2"/>
    <property type="match status" value="1"/>
</dbReference>
<accession>A0A226I1E1</accession>
<dbReference type="Pfam" id="PF00239">
    <property type="entry name" value="Resolvase"/>
    <property type="match status" value="1"/>
</dbReference>
<dbReference type="GO" id="GO:0003677">
    <property type="term" value="F:DNA binding"/>
    <property type="evidence" value="ECO:0007669"/>
    <property type="project" value="UniProtKB-KW"/>
</dbReference>
<evidence type="ECO:0000259" key="7">
    <source>
        <dbReference type="PROSITE" id="PS51736"/>
    </source>
</evidence>
<feature type="domain" description="Recombinase" evidence="8">
    <location>
        <begin position="159"/>
        <end position="269"/>
    </location>
</feature>
<feature type="active site" description="O-(5'-phospho-DNA)-serine intermediate" evidence="4 5">
    <location>
        <position position="12"/>
    </location>
</feature>
<evidence type="ECO:0000256" key="1">
    <source>
        <dbReference type="ARBA" id="ARBA00022908"/>
    </source>
</evidence>
<dbReference type="PROSITE" id="PS51736">
    <property type="entry name" value="RECOMBINASES_3"/>
    <property type="match status" value="1"/>
</dbReference>
<organism evidence="9 10">
    <name type="scientific">Flavobacterium oncorhynchi</name>
    <dbReference type="NCBI Taxonomy" id="728056"/>
    <lineage>
        <taxon>Bacteria</taxon>
        <taxon>Pseudomonadati</taxon>
        <taxon>Bacteroidota</taxon>
        <taxon>Flavobacteriia</taxon>
        <taxon>Flavobacteriales</taxon>
        <taxon>Flavobacteriaceae</taxon>
        <taxon>Flavobacterium</taxon>
    </lineage>
</organism>
<evidence type="ECO:0000256" key="4">
    <source>
        <dbReference type="PIRSR" id="PIRSR606118-50"/>
    </source>
</evidence>
<keyword evidence="6" id="KW-0175">Coiled coil</keyword>
<keyword evidence="1" id="KW-0229">DNA integration</keyword>
<dbReference type="Proteomes" id="UP000198336">
    <property type="component" value="Unassembled WGS sequence"/>
</dbReference>
<comment type="caution">
    <text evidence="9">The sequence shown here is derived from an EMBL/GenBank/DDBJ whole genome shotgun (WGS) entry which is preliminary data.</text>
</comment>
<dbReference type="AlphaFoldDB" id="A0A226I1E1"/>
<evidence type="ECO:0000256" key="5">
    <source>
        <dbReference type="PROSITE-ProRule" id="PRU10137"/>
    </source>
</evidence>
<feature type="domain" description="Resolvase/invertase-type recombinase catalytic" evidence="7">
    <location>
        <begin position="4"/>
        <end position="152"/>
    </location>
</feature>
<reference evidence="9 10" key="1">
    <citation type="submission" date="2016-11" db="EMBL/GenBank/DDBJ databases">
        <title>Whole genomes of Flavobacteriaceae.</title>
        <authorList>
            <person name="Stine C."/>
            <person name="Li C."/>
            <person name="Tadesse D."/>
        </authorList>
    </citation>
    <scope>NUCLEOTIDE SEQUENCE [LARGE SCALE GENOMIC DNA]</scope>
    <source>
        <strain evidence="9 10">CCUG 59446</strain>
    </source>
</reference>
<dbReference type="InterPro" id="IPR036162">
    <property type="entry name" value="Resolvase-like_N_sf"/>
</dbReference>
<dbReference type="PROSITE" id="PS51737">
    <property type="entry name" value="RECOMBINASE_DNA_BIND"/>
    <property type="match status" value="1"/>
</dbReference>
<evidence type="ECO:0000313" key="9">
    <source>
        <dbReference type="EMBL" id="OXB00135.1"/>
    </source>
</evidence>
<keyword evidence="10" id="KW-1185">Reference proteome</keyword>
<dbReference type="PANTHER" id="PTHR30461">
    <property type="entry name" value="DNA-INVERTASE FROM LAMBDOID PROPHAGE"/>
    <property type="match status" value="1"/>
</dbReference>
<keyword evidence="2" id="KW-0238">DNA-binding</keyword>
<proteinExistence type="predicted"/>
<dbReference type="GO" id="GO:0000150">
    <property type="term" value="F:DNA strand exchange activity"/>
    <property type="evidence" value="ECO:0007669"/>
    <property type="project" value="InterPro"/>
</dbReference>
<dbReference type="InterPro" id="IPR038109">
    <property type="entry name" value="DNA_bind_recomb_sf"/>
</dbReference>
<dbReference type="SMART" id="SM00857">
    <property type="entry name" value="Resolvase"/>
    <property type="match status" value="1"/>
</dbReference>
<evidence type="ECO:0000256" key="2">
    <source>
        <dbReference type="ARBA" id="ARBA00023125"/>
    </source>
</evidence>
<dbReference type="PROSITE" id="PS00397">
    <property type="entry name" value="RECOMBINASES_1"/>
    <property type="match status" value="1"/>
</dbReference>
<dbReference type="SUPFAM" id="SSF53041">
    <property type="entry name" value="Resolvase-like"/>
    <property type="match status" value="1"/>
</dbReference>
<dbReference type="RefSeq" id="WP_244284373.1">
    <property type="nucleotide sequence ID" value="NZ_MUHA01000011.1"/>
</dbReference>
<dbReference type="GO" id="GO:0015074">
    <property type="term" value="P:DNA integration"/>
    <property type="evidence" value="ECO:0007669"/>
    <property type="project" value="UniProtKB-KW"/>
</dbReference>
<name>A0A226I1E1_9FLAO</name>
<dbReference type="InterPro" id="IPR011109">
    <property type="entry name" value="DNA_bind_recombinase_dom"/>
</dbReference>
<evidence type="ECO:0000256" key="6">
    <source>
        <dbReference type="SAM" id="Coils"/>
    </source>
</evidence>
<dbReference type="InterPro" id="IPR006118">
    <property type="entry name" value="Recombinase_CS"/>
</dbReference>
<evidence type="ECO:0000313" key="10">
    <source>
        <dbReference type="Proteomes" id="UP000198336"/>
    </source>
</evidence>
<dbReference type="CDD" id="cd00338">
    <property type="entry name" value="Ser_Recombinase"/>
    <property type="match status" value="1"/>
</dbReference>